<reference evidence="2" key="2">
    <citation type="submission" date="2019-02" db="EMBL/GenBank/DDBJ databases">
        <title>Granulicella sibirica sp. nov., a psychrotolerant acidobacterium isolated from an organic soil layer in forested tundra, West Siberia.</title>
        <authorList>
            <person name="Oshkin I.Y."/>
            <person name="Kulichevskaya I.S."/>
            <person name="Rijpstra W.I.C."/>
            <person name="Sinninghe Damste J.S."/>
            <person name="Rakitin A.L."/>
            <person name="Ravin N.V."/>
            <person name="Dedysh S.N."/>
        </authorList>
    </citation>
    <scope>NUCLEOTIDE SEQUENCE [LARGE SCALE GENOMIC DNA]</scope>
    <source>
        <strain evidence="2">AF10</strain>
    </source>
</reference>
<protein>
    <submittedName>
        <fullName evidence="1">Uncharacterized protein</fullName>
    </submittedName>
</protein>
<name>A0A4Q0T2L7_9BACT</name>
<accession>A0A4Q0T2L7</accession>
<evidence type="ECO:0000313" key="1">
    <source>
        <dbReference type="EMBL" id="RXH57853.1"/>
    </source>
</evidence>
<evidence type="ECO:0000313" key="2">
    <source>
        <dbReference type="Proteomes" id="UP000289437"/>
    </source>
</evidence>
<dbReference type="AlphaFoldDB" id="A0A4Q0T2L7"/>
<comment type="caution">
    <text evidence="1">The sequence shown here is derived from an EMBL/GenBank/DDBJ whole genome shotgun (WGS) entry which is preliminary data.</text>
</comment>
<keyword evidence="2" id="KW-1185">Reference proteome</keyword>
<dbReference type="Proteomes" id="UP000289437">
    <property type="component" value="Unassembled WGS sequence"/>
</dbReference>
<gene>
    <name evidence="1" type="ORF">GRAN_1163</name>
</gene>
<sequence>MSDLLSIAGTIALFLISILYLRGCDLLTRSRKPLPNA</sequence>
<dbReference type="EMBL" id="RDSM01000001">
    <property type="protein sequence ID" value="RXH57853.1"/>
    <property type="molecule type" value="Genomic_DNA"/>
</dbReference>
<organism evidence="1 2">
    <name type="scientific">Granulicella sibirica</name>
    <dbReference type="NCBI Taxonomy" id="2479048"/>
    <lineage>
        <taxon>Bacteria</taxon>
        <taxon>Pseudomonadati</taxon>
        <taxon>Acidobacteriota</taxon>
        <taxon>Terriglobia</taxon>
        <taxon>Terriglobales</taxon>
        <taxon>Acidobacteriaceae</taxon>
        <taxon>Granulicella</taxon>
    </lineage>
</organism>
<reference evidence="1 2" key="1">
    <citation type="submission" date="2018-11" db="EMBL/GenBank/DDBJ databases">
        <authorList>
            <person name="Mardanov A.V."/>
            <person name="Ravin N.V."/>
            <person name="Dedysh S.N."/>
        </authorList>
    </citation>
    <scope>NUCLEOTIDE SEQUENCE [LARGE SCALE GENOMIC DNA]</scope>
    <source>
        <strain evidence="1 2">AF10</strain>
    </source>
</reference>
<proteinExistence type="predicted"/>